<feature type="domain" description="3'-5' exonuclease" evidence="2">
    <location>
        <begin position="29"/>
        <end position="199"/>
    </location>
</feature>
<dbReference type="Pfam" id="PF00570">
    <property type="entry name" value="HRDC"/>
    <property type="match status" value="1"/>
</dbReference>
<dbReference type="EMBL" id="CP016769">
    <property type="protein sequence ID" value="ASY10735.1"/>
    <property type="molecule type" value="Genomic_DNA"/>
</dbReference>
<dbReference type="InterPro" id="IPR010997">
    <property type="entry name" value="HRDC-like_sf"/>
</dbReference>
<keyword evidence="4" id="KW-1185">Reference proteome</keyword>
<sequence length="439" mass="48891">MSEDKSTTVEEVPATPTSIPLLAPANGIPPVVDTDQKFAAALAQLTSGRGPFAVDAERASGYKYSARAYLIQIKREGGGLHLIDPIPFGPNHKYFQELNTLLQSDEVILHASTQDLPCLRELGINPKQLFDTELGGRIAGLPRVGLGPLLESLMEVSLAKEHSAVDWSQRPLPQDWLNYAALDVELLIELRNQMHAILEKSKKLKWAEEEFQSIIDAPVPPPRVDPWRRTSGMHKIKKRDQLAIVRALWTVRAEMAQEVDIAQGRLLSDAAIVEIATKAVEKPIKTKKDLEKVLRPIGLRARWFENTATWINAITDALALPESQWPPVRTDSDSLPPIKIWRERFPERYAPLTHAKANIQLKANELVIPFENLITPEYVRRICWNSPKSGVAAALADLGARQWQIEIVAPILESALLETEPLAVAESEPESQAQVPEQV</sequence>
<gene>
    <name evidence="3" type="ORF">A1s21148_04275</name>
</gene>
<dbReference type="PANTHER" id="PTHR47649:SF1">
    <property type="entry name" value="RIBONUCLEASE D"/>
    <property type="match status" value="1"/>
</dbReference>
<organism evidence="3 4">
    <name type="scientific">Candidatus Planktophila lacus</name>
    <dbReference type="NCBI Taxonomy" id="1884913"/>
    <lineage>
        <taxon>Bacteria</taxon>
        <taxon>Bacillati</taxon>
        <taxon>Actinomycetota</taxon>
        <taxon>Actinomycetes</taxon>
        <taxon>Candidatus Nanopelagicales</taxon>
        <taxon>Candidatus Nanopelagicaceae</taxon>
        <taxon>Candidatus Planktophila</taxon>
    </lineage>
</organism>
<dbReference type="InterPro" id="IPR036397">
    <property type="entry name" value="RNaseH_sf"/>
</dbReference>
<reference evidence="3 4" key="1">
    <citation type="submission" date="2016-07" db="EMBL/GenBank/DDBJ databases">
        <title>High microdiversification within the ubiquitous acI lineage of Actinobacteria.</title>
        <authorList>
            <person name="Neuenschwander S.M."/>
            <person name="Salcher M."/>
            <person name="Ghai R."/>
            <person name="Pernthaler J."/>
        </authorList>
    </citation>
    <scope>NUCLEOTIDE SEQUENCE [LARGE SCALE GENOMIC DNA]</scope>
    <source>
        <strain evidence="3">MMS-21-148</strain>
    </source>
</reference>
<dbReference type="CDD" id="cd06142">
    <property type="entry name" value="RNaseD_exo"/>
    <property type="match status" value="1"/>
</dbReference>
<dbReference type="Gene3D" id="3.30.420.10">
    <property type="entry name" value="Ribonuclease H-like superfamily/Ribonuclease H"/>
    <property type="match status" value="1"/>
</dbReference>
<dbReference type="Proteomes" id="UP000217144">
    <property type="component" value="Chromosome"/>
</dbReference>
<dbReference type="SUPFAM" id="SSF47819">
    <property type="entry name" value="HRDC-like"/>
    <property type="match status" value="1"/>
</dbReference>
<dbReference type="Pfam" id="PF18305">
    <property type="entry name" value="DNA_pol_A_exoN"/>
    <property type="match status" value="1"/>
</dbReference>
<dbReference type="InterPro" id="IPR002562">
    <property type="entry name" value="3'-5'_exonuclease_dom"/>
</dbReference>
<accession>A0AAC9YQU8</accession>
<dbReference type="PANTHER" id="PTHR47649">
    <property type="entry name" value="RIBONUCLEASE D"/>
    <property type="match status" value="1"/>
</dbReference>
<proteinExistence type="predicted"/>
<dbReference type="InterPro" id="IPR002121">
    <property type="entry name" value="HRDC_dom"/>
</dbReference>
<dbReference type="InterPro" id="IPR041605">
    <property type="entry name" value="Exo_C"/>
</dbReference>
<dbReference type="RefSeq" id="WP_095671222.1">
    <property type="nucleotide sequence ID" value="NZ_CP016769.1"/>
</dbReference>
<evidence type="ECO:0000259" key="2">
    <source>
        <dbReference type="SMART" id="SM00474"/>
    </source>
</evidence>
<dbReference type="GO" id="GO:0008408">
    <property type="term" value="F:3'-5' exonuclease activity"/>
    <property type="evidence" value="ECO:0007669"/>
    <property type="project" value="InterPro"/>
</dbReference>
<evidence type="ECO:0000313" key="4">
    <source>
        <dbReference type="Proteomes" id="UP000217144"/>
    </source>
</evidence>
<dbReference type="GO" id="GO:0006139">
    <property type="term" value="P:nucleobase-containing compound metabolic process"/>
    <property type="evidence" value="ECO:0007669"/>
    <property type="project" value="InterPro"/>
</dbReference>
<dbReference type="KEGG" id="plan:A1s21148_04275"/>
<name>A0AAC9YQU8_9ACTN</name>
<dbReference type="AlphaFoldDB" id="A0AAC9YQU8"/>
<protein>
    <submittedName>
        <fullName evidence="3">Ribonuclease D</fullName>
    </submittedName>
</protein>
<dbReference type="GO" id="GO:0000166">
    <property type="term" value="F:nucleotide binding"/>
    <property type="evidence" value="ECO:0007669"/>
    <property type="project" value="InterPro"/>
</dbReference>
<dbReference type="Pfam" id="PF01612">
    <property type="entry name" value="DNA_pol_A_exo1"/>
    <property type="match status" value="1"/>
</dbReference>
<evidence type="ECO:0000256" key="1">
    <source>
        <dbReference type="SAM" id="MobiDB-lite"/>
    </source>
</evidence>
<dbReference type="SUPFAM" id="SSF53098">
    <property type="entry name" value="Ribonuclease H-like"/>
    <property type="match status" value="1"/>
</dbReference>
<dbReference type="InterPro" id="IPR044876">
    <property type="entry name" value="HRDC_dom_sf"/>
</dbReference>
<dbReference type="Gene3D" id="1.10.150.80">
    <property type="entry name" value="HRDC domain"/>
    <property type="match status" value="2"/>
</dbReference>
<dbReference type="GO" id="GO:0003676">
    <property type="term" value="F:nucleic acid binding"/>
    <property type="evidence" value="ECO:0007669"/>
    <property type="project" value="InterPro"/>
</dbReference>
<dbReference type="InterPro" id="IPR012337">
    <property type="entry name" value="RNaseH-like_sf"/>
</dbReference>
<evidence type="ECO:0000313" key="3">
    <source>
        <dbReference type="EMBL" id="ASY10735.1"/>
    </source>
</evidence>
<dbReference type="InterPro" id="IPR051086">
    <property type="entry name" value="RNase_D-like"/>
</dbReference>
<feature type="region of interest" description="Disordered" evidence="1">
    <location>
        <begin position="1"/>
        <end position="20"/>
    </location>
</feature>
<dbReference type="SMART" id="SM00474">
    <property type="entry name" value="35EXOc"/>
    <property type="match status" value="1"/>
</dbReference>